<feature type="compositionally biased region" description="Basic and acidic residues" evidence="1">
    <location>
        <begin position="258"/>
        <end position="267"/>
    </location>
</feature>
<evidence type="ECO:0000313" key="3">
    <source>
        <dbReference type="Proteomes" id="UP000006514"/>
    </source>
</evidence>
<gene>
    <name evidence="2" type="ORF">AURDEDRAFT_132210</name>
</gene>
<evidence type="ECO:0000313" key="2">
    <source>
        <dbReference type="EMBL" id="EJD32209.1"/>
    </source>
</evidence>
<protein>
    <submittedName>
        <fullName evidence="2">Uncharacterized protein</fullName>
    </submittedName>
</protein>
<organism evidence="2 3">
    <name type="scientific">Auricularia subglabra (strain TFB-10046 / SS5)</name>
    <name type="common">White-rot fungus</name>
    <name type="synonym">Auricularia delicata (strain TFB10046)</name>
    <dbReference type="NCBI Taxonomy" id="717982"/>
    <lineage>
        <taxon>Eukaryota</taxon>
        <taxon>Fungi</taxon>
        <taxon>Dikarya</taxon>
        <taxon>Basidiomycota</taxon>
        <taxon>Agaricomycotina</taxon>
        <taxon>Agaricomycetes</taxon>
        <taxon>Auriculariales</taxon>
        <taxon>Auriculariaceae</taxon>
        <taxon>Auricularia</taxon>
    </lineage>
</organism>
<proteinExistence type="predicted"/>
<name>J0CPU3_AURST</name>
<accession>J0CPU3</accession>
<feature type="region of interest" description="Disordered" evidence="1">
    <location>
        <begin position="236"/>
        <end position="267"/>
    </location>
</feature>
<dbReference type="Proteomes" id="UP000006514">
    <property type="component" value="Unassembled WGS sequence"/>
</dbReference>
<dbReference type="EMBL" id="JH689216">
    <property type="protein sequence ID" value="EJD32209.1"/>
    <property type="molecule type" value="Genomic_DNA"/>
</dbReference>
<keyword evidence="3" id="KW-1185">Reference proteome</keyword>
<dbReference type="InParanoid" id="J0CPU3"/>
<evidence type="ECO:0000256" key="1">
    <source>
        <dbReference type="SAM" id="MobiDB-lite"/>
    </source>
</evidence>
<dbReference type="AlphaFoldDB" id="J0CPU3"/>
<sequence>MGANAEIGYIKQDVHDGQACGLVTLTQVPGAEELALSGMLLRFGSEVATYLSTAFRGSRLNQTCPPSLPVQPPRVGSSIGLQAALGDGIWEYRTHRYTDAKDLPTPRMEDQRYRDELRMREREQHAAIRGFPSLRGSALIGPETSSKDLTTLKWSTVTRPSGTRVQRTANGVLRQVLSVQMVNTPNLPVPLYTMGPFSGQAARLSLRVTYMALLSVTVPSWYSPPCFGTHVLGVSSRGTDGTERRGGEQNEPFEEYGEQQHQRARQRDDECPVFMLHAERHMIGPIARHALLIDM</sequence>
<dbReference type="KEGG" id="adl:AURDEDRAFT_132210"/>
<reference evidence="3" key="1">
    <citation type="journal article" date="2012" name="Science">
        <title>The Paleozoic origin of enzymatic lignin decomposition reconstructed from 31 fungal genomes.</title>
        <authorList>
            <person name="Floudas D."/>
            <person name="Binder M."/>
            <person name="Riley R."/>
            <person name="Barry K."/>
            <person name="Blanchette R.A."/>
            <person name="Henrissat B."/>
            <person name="Martinez A.T."/>
            <person name="Otillar R."/>
            <person name="Spatafora J.W."/>
            <person name="Yadav J.S."/>
            <person name="Aerts A."/>
            <person name="Benoit I."/>
            <person name="Boyd A."/>
            <person name="Carlson A."/>
            <person name="Copeland A."/>
            <person name="Coutinho P.M."/>
            <person name="de Vries R.P."/>
            <person name="Ferreira P."/>
            <person name="Findley K."/>
            <person name="Foster B."/>
            <person name="Gaskell J."/>
            <person name="Glotzer D."/>
            <person name="Gorecki P."/>
            <person name="Heitman J."/>
            <person name="Hesse C."/>
            <person name="Hori C."/>
            <person name="Igarashi K."/>
            <person name="Jurgens J.A."/>
            <person name="Kallen N."/>
            <person name="Kersten P."/>
            <person name="Kohler A."/>
            <person name="Kuees U."/>
            <person name="Kumar T.K.A."/>
            <person name="Kuo A."/>
            <person name="LaButti K."/>
            <person name="Larrondo L.F."/>
            <person name="Lindquist E."/>
            <person name="Ling A."/>
            <person name="Lombard V."/>
            <person name="Lucas S."/>
            <person name="Lundell T."/>
            <person name="Martin R."/>
            <person name="McLaughlin D.J."/>
            <person name="Morgenstern I."/>
            <person name="Morin E."/>
            <person name="Murat C."/>
            <person name="Nagy L.G."/>
            <person name="Nolan M."/>
            <person name="Ohm R.A."/>
            <person name="Patyshakuliyeva A."/>
            <person name="Rokas A."/>
            <person name="Ruiz-Duenas F.J."/>
            <person name="Sabat G."/>
            <person name="Salamov A."/>
            <person name="Samejima M."/>
            <person name="Schmutz J."/>
            <person name="Slot J.C."/>
            <person name="St John F."/>
            <person name="Stenlid J."/>
            <person name="Sun H."/>
            <person name="Sun S."/>
            <person name="Syed K."/>
            <person name="Tsang A."/>
            <person name="Wiebenga A."/>
            <person name="Young D."/>
            <person name="Pisabarro A."/>
            <person name="Eastwood D.C."/>
            <person name="Martin F."/>
            <person name="Cullen D."/>
            <person name="Grigoriev I.V."/>
            <person name="Hibbett D.S."/>
        </authorList>
    </citation>
    <scope>NUCLEOTIDE SEQUENCE [LARGE SCALE GENOMIC DNA]</scope>
    <source>
        <strain evidence="3">TFB10046</strain>
    </source>
</reference>